<dbReference type="NCBIfam" id="TIGR03930">
    <property type="entry name" value="WXG100_ESAT6"/>
    <property type="match status" value="1"/>
</dbReference>
<protein>
    <recommendedName>
        <fullName evidence="2">ESAT-6-like protein</fullName>
    </recommendedName>
</protein>
<dbReference type="EMBL" id="AP035881">
    <property type="protein sequence ID" value="BFP45782.1"/>
    <property type="molecule type" value="Genomic_DNA"/>
</dbReference>
<organism evidence="1">
    <name type="scientific">Kitasatospora sp. CMC57</name>
    <dbReference type="NCBI Taxonomy" id="3231513"/>
    <lineage>
        <taxon>Bacteria</taxon>
        <taxon>Bacillati</taxon>
        <taxon>Actinomycetota</taxon>
        <taxon>Actinomycetes</taxon>
        <taxon>Kitasatosporales</taxon>
        <taxon>Streptomycetaceae</taxon>
        <taxon>Kitasatospora</taxon>
    </lineage>
</organism>
<evidence type="ECO:0000313" key="1">
    <source>
        <dbReference type="EMBL" id="BFP45782.1"/>
    </source>
</evidence>
<name>A0AB33JT14_9ACTN</name>
<accession>A0AB33JT14</accession>
<dbReference type="InterPro" id="IPR036689">
    <property type="entry name" value="ESAT-6-like_sf"/>
</dbReference>
<proteinExistence type="predicted"/>
<sequence length="118" mass="13130">MVFDGRPCQDGPWGSLSHGGRWIMSGQFTTTADEMNAFATRIGDVNASVQGEIQRLNTLVDEIKQGWQGQAAAAYQQLQTRFNEDATKLNQVLDEIRQAIEATTKLYSQTEQEQASSF</sequence>
<evidence type="ECO:0008006" key="2">
    <source>
        <dbReference type="Google" id="ProtNLM"/>
    </source>
</evidence>
<gene>
    <name evidence="1" type="ORF">KCMC57_21500</name>
</gene>
<dbReference type="AlphaFoldDB" id="A0AB33JT14"/>
<dbReference type="Gene3D" id="1.10.287.1060">
    <property type="entry name" value="ESAT-6-like"/>
    <property type="match status" value="1"/>
</dbReference>
<dbReference type="Pfam" id="PF06013">
    <property type="entry name" value="WXG100"/>
    <property type="match status" value="1"/>
</dbReference>
<dbReference type="InterPro" id="IPR010310">
    <property type="entry name" value="T7SS_ESAT-6-like"/>
</dbReference>
<dbReference type="SUPFAM" id="SSF140453">
    <property type="entry name" value="EsxAB dimer-like"/>
    <property type="match status" value="1"/>
</dbReference>
<reference evidence="1" key="1">
    <citation type="submission" date="2024-07" db="EMBL/GenBank/DDBJ databases">
        <title>Complete genome sequences of cellulolytic bacteria, Kitasatospora sp. CMC57 and Streptomyces sp. CMC78, isolated from Japanese agricultural soil.</title>
        <authorList>
            <person name="Hashimoto T."/>
            <person name="Ito M."/>
            <person name="Iwamoto M."/>
            <person name="Fukahori D."/>
            <person name="Shoda T."/>
            <person name="Sakoda M."/>
            <person name="Morohoshi T."/>
            <person name="Mitsuboshi M."/>
            <person name="Nishizawa T."/>
        </authorList>
    </citation>
    <scope>NUCLEOTIDE SEQUENCE</scope>
    <source>
        <strain evidence="1">CMC57</strain>
    </source>
</reference>